<feature type="signal peptide" evidence="1">
    <location>
        <begin position="1"/>
        <end position="19"/>
    </location>
</feature>
<dbReference type="EMBL" id="GIFC01000906">
    <property type="protein sequence ID" value="MXU82989.1"/>
    <property type="molecule type" value="Transcribed_RNA"/>
</dbReference>
<accession>A0A6B0TSS3</accession>
<reference evidence="2" key="1">
    <citation type="submission" date="2019-12" db="EMBL/GenBank/DDBJ databases">
        <title>An insight into the sialome of adult female Ixodes ricinus ticks feeding for 6 days.</title>
        <authorList>
            <person name="Perner J."/>
            <person name="Ribeiro J.M.C."/>
        </authorList>
    </citation>
    <scope>NUCLEOTIDE SEQUENCE</scope>
    <source>
        <strain evidence="2">Semi-engorged</strain>
        <tissue evidence="2">Salivary glands</tissue>
    </source>
</reference>
<sequence length="72" mass="7908">MPFLGSMLNFFLPMDSCLALVEVREPPSSCASRRSISAVTSSISSLSCWISRSSSVLRWRISASSCCSSWVR</sequence>
<dbReference type="AlphaFoldDB" id="A0A6B0TSS3"/>
<protein>
    <submittedName>
        <fullName evidence="2">Putative secreted protein</fullName>
    </submittedName>
</protein>
<proteinExistence type="predicted"/>
<keyword evidence="1" id="KW-0732">Signal</keyword>
<feature type="chain" id="PRO_5025390112" evidence="1">
    <location>
        <begin position="20"/>
        <end position="72"/>
    </location>
</feature>
<organism evidence="2">
    <name type="scientific">Ixodes ricinus</name>
    <name type="common">Common tick</name>
    <name type="synonym">Acarus ricinus</name>
    <dbReference type="NCBI Taxonomy" id="34613"/>
    <lineage>
        <taxon>Eukaryota</taxon>
        <taxon>Metazoa</taxon>
        <taxon>Ecdysozoa</taxon>
        <taxon>Arthropoda</taxon>
        <taxon>Chelicerata</taxon>
        <taxon>Arachnida</taxon>
        <taxon>Acari</taxon>
        <taxon>Parasitiformes</taxon>
        <taxon>Ixodida</taxon>
        <taxon>Ixodoidea</taxon>
        <taxon>Ixodidae</taxon>
        <taxon>Ixodinae</taxon>
        <taxon>Ixodes</taxon>
    </lineage>
</organism>
<name>A0A6B0TSS3_IXORI</name>
<evidence type="ECO:0000313" key="2">
    <source>
        <dbReference type="EMBL" id="MXU82989.1"/>
    </source>
</evidence>
<evidence type="ECO:0000256" key="1">
    <source>
        <dbReference type="SAM" id="SignalP"/>
    </source>
</evidence>